<evidence type="ECO:0000313" key="2">
    <source>
        <dbReference type="Proteomes" id="UP000614469"/>
    </source>
</evidence>
<evidence type="ECO:0008006" key="3">
    <source>
        <dbReference type="Google" id="ProtNLM"/>
    </source>
</evidence>
<dbReference type="EMBL" id="JACNJN010000186">
    <property type="protein sequence ID" value="MBC8336703.1"/>
    <property type="molecule type" value="Genomic_DNA"/>
</dbReference>
<proteinExistence type="predicted"/>
<dbReference type="InterPro" id="IPR012337">
    <property type="entry name" value="RNaseH-like_sf"/>
</dbReference>
<comment type="caution">
    <text evidence="1">The sequence shown here is derived from an EMBL/GenBank/DDBJ whole genome shotgun (WGS) entry which is preliminary data.</text>
</comment>
<evidence type="ECO:0000313" key="1">
    <source>
        <dbReference type="EMBL" id="MBC8336703.1"/>
    </source>
</evidence>
<accession>A0A8J6TH67</accession>
<dbReference type="AlphaFoldDB" id="A0A8J6TH67"/>
<name>A0A8J6TH67_9CHLR</name>
<dbReference type="SUPFAM" id="SSF53098">
    <property type="entry name" value="Ribonuclease H-like"/>
    <property type="match status" value="1"/>
</dbReference>
<reference evidence="1 2" key="1">
    <citation type="submission" date="2020-08" db="EMBL/GenBank/DDBJ databases">
        <title>Bridging the membrane lipid divide: bacteria of the FCB group superphylum have the potential to synthesize archaeal ether lipids.</title>
        <authorList>
            <person name="Villanueva L."/>
            <person name="Von Meijenfeldt F.A.B."/>
            <person name="Westbye A.B."/>
            <person name="Yadav S."/>
            <person name="Hopmans E.C."/>
            <person name="Dutilh B.E."/>
            <person name="Sinninghe Damste J.S."/>
        </authorList>
    </citation>
    <scope>NUCLEOTIDE SEQUENCE [LARGE SCALE GENOMIC DNA]</scope>
    <source>
        <strain evidence="1">NIOZ-UU36</strain>
    </source>
</reference>
<protein>
    <recommendedName>
        <fullName evidence="3">Transposase</fullName>
    </recommendedName>
</protein>
<gene>
    <name evidence="1" type="ORF">H8E29_15685</name>
</gene>
<sequence>MPTNHLYHTWIQRISGLHPGQRITQTRNFVLLIYGIYQSRSVYLSRITGKIPGKAKLQSTVKRFDRFLNNPAVSVRKWYQPIALQWMAEQFARIGEIHLIVDGTKVGFGHQLLMVSIAYRKRAIPIAWTWVKHVRGHSTSGKQIALLAYVKTLIPRGAAVFLVGDTEFGSVKVLKQLEKWQSGWP</sequence>
<dbReference type="Proteomes" id="UP000614469">
    <property type="component" value="Unassembled WGS sequence"/>
</dbReference>
<organism evidence="1 2">
    <name type="scientific">Candidatus Desulfolinea nitratireducens</name>
    <dbReference type="NCBI Taxonomy" id="2841698"/>
    <lineage>
        <taxon>Bacteria</taxon>
        <taxon>Bacillati</taxon>
        <taxon>Chloroflexota</taxon>
        <taxon>Anaerolineae</taxon>
        <taxon>Anaerolineales</taxon>
        <taxon>Anaerolineales incertae sedis</taxon>
        <taxon>Candidatus Desulfolinea</taxon>
    </lineage>
</organism>